<dbReference type="AlphaFoldDB" id="A0A9K3LFI5"/>
<proteinExistence type="predicted"/>
<reference evidence="1" key="1">
    <citation type="journal article" date="2021" name="Sci. Rep.">
        <title>Diploid genomic architecture of Nitzschia inconspicua, an elite biomass production diatom.</title>
        <authorList>
            <person name="Oliver A."/>
            <person name="Podell S."/>
            <person name="Pinowska A."/>
            <person name="Traller J.C."/>
            <person name="Smith S.R."/>
            <person name="McClure R."/>
            <person name="Beliaev A."/>
            <person name="Bohutskyi P."/>
            <person name="Hill E.A."/>
            <person name="Rabines A."/>
            <person name="Zheng H."/>
            <person name="Allen L.Z."/>
            <person name="Kuo A."/>
            <person name="Grigoriev I.V."/>
            <person name="Allen A.E."/>
            <person name="Hazlebeck D."/>
            <person name="Allen E.E."/>
        </authorList>
    </citation>
    <scope>NUCLEOTIDE SEQUENCE</scope>
    <source>
        <strain evidence="1">Hildebrandi</strain>
    </source>
</reference>
<gene>
    <name evidence="1" type="ORF">IV203_036014</name>
</gene>
<accession>A0A9K3LFI5</accession>
<dbReference type="OrthoDB" id="100208at2759"/>
<name>A0A9K3LFI5_9STRA</name>
<evidence type="ECO:0000313" key="1">
    <source>
        <dbReference type="EMBL" id="KAG7360915.1"/>
    </source>
</evidence>
<reference evidence="1" key="2">
    <citation type="submission" date="2021-04" db="EMBL/GenBank/DDBJ databases">
        <authorList>
            <person name="Podell S."/>
        </authorList>
    </citation>
    <scope>NUCLEOTIDE SEQUENCE</scope>
    <source>
        <strain evidence="1">Hildebrandi</strain>
    </source>
</reference>
<sequence length="195" mass="21965">MYFVLKVVNKGIVKGMVVPTFFKLRAVTGYMAHSAQGAKTARQKMVAMAASLGLPCVFFPISPEDGVNFRIRVLSKGEKGSEYPPGIGLDEEINRQFLMGEFNVLTVKFVRRNPVKNRRPIDIEVNGTLENVCAFADIYFLNDKYQKKAFEFIICAFIDQLYKQAKGNVEGSGKVQMTLPKKRKLSDITEEKLVK</sequence>
<organism evidence="1 2">
    <name type="scientific">Nitzschia inconspicua</name>
    <dbReference type="NCBI Taxonomy" id="303405"/>
    <lineage>
        <taxon>Eukaryota</taxon>
        <taxon>Sar</taxon>
        <taxon>Stramenopiles</taxon>
        <taxon>Ochrophyta</taxon>
        <taxon>Bacillariophyta</taxon>
        <taxon>Bacillariophyceae</taxon>
        <taxon>Bacillariophycidae</taxon>
        <taxon>Bacillariales</taxon>
        <taxon>Bacillariaceae</taxon>
        <taxon>Nitzschia</taxon>
    </lineage>
</organism>
<evidence type="ECO:0000313" key="2">
    <source>
        <dbReference type="Proteomes" id="UP000693970"/>
    </source>
</evidence>
<keyword evidence="2" id="KW-1185">Reference proteome</keyword>
<comment type="caution">
    <text evidence="1">The sequence shown here is derived from an EMBL/GenBank/DDBJ whole genome shotgun (WGS) entry which is preliminary data.</text>
</comment>
<dbReference type="EMBL" id="JAGRRH010000013">
    <property type="protein sequence ID" value="KAG7360915.1"/>
    <property type="molecule type" value="Genomic_DNA"/>
</dbReference>
<dbReference type="Proteomes" id="UP000693970">
    <property type="component" value="Unassembled WGS sequence"/>
</dbReference>
<protein>
    <submittedName>
        <fullName evidence="1">Uncharacterized protein</fullName>
    </submittedName>
</protein>